<evidence type="ECO:0000256" key="1">
    <source>
        <dbReference type="SAM" id="MobiDB-lite"/>
    </source>
</evidence>
<sequence>MAPILSSRSVASFDALFGSSVVLYTLKALAMMMVIILIGYIILRIRKGRAGRRSTDVESTTPSRTILSIAHVPRNLGSVKHVLGLPKIFVVDVVAYNLDEPPRTNIIPGGCRTRHVTPLLKFTRVISSSKAPKPVANIETTQILTSGAQVISPQQEVQHMPLDGDSADCHFDDSIPLSAQPLCSSPTLEYHTIPEPQATQDSDVAEATTDEDETPFRFDALFEHQDQGPSSSLPSSESSWSIYHQSISSTVQPSLHGDTTNHDEDEDKDKDPFRFDAEVSSSSLPSLASSWSIHDQYTPTVTITMPATPRKSIPRLLIIPPTPPRYPLSVPDIIVTPATPTRRKKAVRAPHRKSGKENKSLEMSSSKRADKDVRRIAFTQFKSGNYF</sequence>
<feature type="region of interest" description="Disordered" evidence="1">
    <location>
        <begin position="337"/>
        <end position="369"/>
    </location>
</feature>
<proteinExistence type="predicted"/>
<evidence type="ECO:0000313" key="3">
    <source>
        <dbReference type="EMBL" id="KTB28198.1"/>
    </source>
</evidence>
<dbReference type="EMBL" id="LATX01002495">
    <property type="protein sequence ID" value="KTB28198.1"/>
    <property type="molecule type" value="Genomic_DNA"/>
</dbReference>
<feature type="region of interest" description="Disordered" evidence="1">
    <location>
        <begin position="250"/>
        <end position="279"/>
    </location>
</feature>
<reference evidence="3 4" key="1">
    <citation type="submission" date="2015-12" db="EMBL/GenBank/DDBJ databases">
        <title>Draft genome sequence of Moniliophthora roreri, the causal agent of frosty pod rot of cacao.</title>
        <authorList>
            <person name="Aime M.C."/>
            <person name="Diaz-Valderrama J.R."/>
            <person name="Kijpornyongpan T."/>
            <person name="Phillips-Mora W."/>
        </authorList>
    </citation>
    <scope>NUCLEOTIDE SEQUENCE [LARGE SCALE GENOMIC DNA]</scope>
    <source>
        <strain evidence="3 4">MCA 2952</strain>
    </source>
</reference>
<gene>
    <name evidence="3" type="ORF">WG66_19228</name>
</gene>
<protein>
    <submittedName>
        <fullName evidence="3">Uncharacterized protein</fullName>
    </submittedName>
</protein>
<evidence type="ECO:0000313" key="4">
    <source>
        <dbReference type="Proteomes" id="UP000054988"/>
    </source>
</evidence>
<dbReference type="Proteomes" id="UP000054988">
    <property type="component" value="Unassembled WGS sequence"/>
</dbReference>
<evidence type="ECO:0000256" key="2">
    <source>
        <dbReference type="SAM" id="Phobius"/>
    </source>
</evidence>
<organism evidence="3 4">
    <name type="scientific">Moniliophthora roreri</name>
    <name type="common">Frosty pod rot fungus</name>
    <name type="synonym">Monilia roreri</name>
    <dbReference type="NCBI Taxonomy" id="221103"/>
    <lineage>
        <taxon>Eukaryota</taxon>
        <taxon>Fungi</taxon>
        <taxon>Dikarya</taxon>
        <taxon>Basidiomycota</taxon>
        <taxon>Agaricomycotina</taxon>
        <taxon>Agaricomycetes</taxon>
        <taxon>Agaricomycetidae</taxon>
        <taxon>Agaricales</taxon>
        <taxon>Marasmiineae</taxon>
        <taxon>Marasmiaceae</taxon>
        <taxon>Moniliophthora</taxon>
    </lineage>
</organism>
<keyword evidence="2" id="KW-0812">Transmembrane</keyword>
<feature type="compositionally biased region" description="Basic and acidic residues" evidence="1">
    <location>
        <begin position="355"/>
        <end position="369"/>
    </location>
</feature>
<comment type="caution">
    <text evidence="3">The sequence shown here is derived from an EMBL/GenBank/DDBJ whole genome shotgun (WGS) entry which is preliminary data.</text>
</comment>
<accession>A0A0W0EVV7</accession>
<feature type="transmembrane region" description="Helical" evidence="2">
    <location>
        <begin position="21"/>
        <end position="43"/>
    </location>
</feature>
<keyword evidence="2" id="KW-1133">Transmembrane helix</keyword>
<feature type="compositionally biased region" description="Basic residues" evidence="1">
    <location>
        <begin position="341"/>
        <end position="354"/>
    </location>
</feature>
<dbReference type="AlphaFoldDB" id="A0A0W0EVV7"/>
<name>A0A0W0EVV7_MONRR</name>
<keyword evidence="2" id="KW-0472">Membrane</keyword>